<dbReference type="KEGG" id="dqu:106741508"/>
<dbReference type="OrthoDB" id="429932at2759"/>
<dbReference type="GeneID" id="106741508"/>
<dbReference type="AlphaFoldDB" id="A0A6P3WTX0"/>
<sequence length="152" mass="17759">MIQTHDNFAITNDFADKIGDYRNSKNDGFVNDISLGSEWSDWSYCSNNKKRSSMKNAQDTLPTHDARYQRLLECTRQFDFLPQKLYGLLQYRQDKMTNVNYLNGSNSTISVQGNWQHEKIQVHPCNLKDRLCELRLSHASLKCIKVRNYSKS</sequence>
<proteinExistence type="predicted"/>
<evidence type="ECO:0000313" key="2">
    <source>
        <dbReference type="RefSeq" id="XP_014469104.1"/>
    </source>
</evidence>
<dbReference type="RefSeq" id="XP_014469104.1">
    <property type="nucleotide sequence ID" value="XM_014613618.1"/>
</dbReference>
<accession>A0A6P3WTX0</accession>
<dbReference type="Proteomes" id="UP000515204">
    <property type="component" value="Unplaced"/>
</dbReference>
<evidence type="ECO:0000313" key="1">
    <source>
        <dbReference type="Proteomes" id="UP000515204"/>
    </source>
</evidence>
<gene>
    <name evidence="2" type="primary">LOC106741508</name>
</gene>
<keyword evidence="1" id="KW-1185">Reference proteome</keyword>
<protein>
    <submittedName>
        <fullName evidence="2">Uncharacterized protein LOC106741508</fullName>
    </submittedName>
</protein>
<organism evidence="1 2">
    <name type="scientific">Dinoponera quadriceps</name>
    <name type="common">South American ant</name>
    <dbReference type="NCBI Taxonomy" id="609295"/>
    <lineage>
        <taxon>Eukaryota</taxon>
        <taxon>Metazoa</taxon>
        <taxon>Ecdysozoa</taxon>
        <taxon>Arthropoda</taxon>
        <taxon>Hexapoda</taxon>
        <taxon>Insecta</taxon>
        <taxon>Pterygota</taxon>
        <taxon>Neoptera</taxon>
        <taxon>Endopterygota</taxon>
        <taxon>Hymenoptera</taxon>
        <taxon>Apocrita</taxon>
        <taxon>Aculeata</taxon>
        <taxon>Formicoidea</taxon>
        <taxon>Formicidae</taxon>
        <taxon>Ponerinae</taxon>
        <taxon>Ponerini</taxon>
        <taxon>Dinoponera</taxon>
    </lineage>
</organism>
<reference evidence="2" key="1">
    <citation type="submission" date="2025-08" db="UniProtKB">
        <authorList>
            <consortium name="RefSeq"/>
        </authorList>
    </citation>
    <scope>IDENTIFICATION</scope>
</reference>
<name>A0A6P3WTX0_DINQU</name>